<evidence type="ECO:0000256" key="2">
    <source>
        <dbReference type="ARBA" id="ARBA00001946"/>
    </source>
</evidence>
<dbReference type="PROSITE" id="PS00893">
    <property type="entry name" value="NUDIX_BOX"/>
    <property type="match status" value="1"/>
</dbReference>
<evidence type="ECO:0000256" key="1">
    <source>
        <dbReference type="ARBA" id="ARBA00001936"/>
    </source>
</evidence>
<keyword evidence="8" id="KW-1185">Reference proteome</keyword>
<dbReference type="Proteomes" id="UP000887540">
    <property type="component" value="Unplaced"/>
</dbReference>
<keyword evidence="6" id="KW-0464">Manganese</keyword>
<dbReference type="Pfam" id="PF00293">
    <property type="entry name" value="NUDIX"/>
    <property type="match status" value="1"/>
</dbReference>
<keyword evidence="5" id="KW-0460">Magnesium</keyword>
<dbReference type="SUPFAM" id="SSF55811">
    <property type="entry name" value="Nudix"/>
    <property type="match status" value="1"/>
</dbReference>
<reference evidence="9" key="1">
    <citation type="submission" date="2022-11" db="UniProtKB">
        <authorList>
            <consortium name="WormBaseParasite"/>
        </authorList>
    </citation>
    <scope>IDENTIFICATION</scope>
</reference>
<comment type="cofactor">
    <cofactor evidence="2">
        <name>Mg(2+)</name>
        <dbReference type="ChEBI" id="CHEBI:18420"/>
    </cofactor>
</comment>
<dbReference type="Gene3D" id="3.90.79.10">
    <property type="entry name" value="Nucleoside Triphosphate Pyrophosphohydrolase"/>
    <property type="match status" value="1"/>
</dbReference>
<dbReference type="GO" id="GO:0010945">
    <property type="term" value="F:coenzyme A diphosphatase activity"/>
    <property type="evidence" value="ECO:0007669"/>
    <property type="project" value="InterPro"/>
</dbReference>
<evidence type="ECO:0000256" key="3">
    <source>
        <dbReference type="ARBA" id="ARBA00022723"/>
    </source>
</evidence>
<dbReference type="WBParaSite" id="ACRNAN_scaffold1581.g8841.t1">
    <property type="protein sequence ID" value="ACRNAN_scaffold1581.g8841.t1"/>
    <property type="gene ID" value="ACRNAN_scaffold1581.g8841"/>
</dbReference>
<evidence type="ECO:0000313" key="9">
    <source>
        <dbReference type="WBParaSite" id="ACRNAN_scaffold1581.g8841.t1"/>
    </source>
</evidence>
<dbReference type="InterPro" id="IPR015797">
    <property type="entry name" value="NUDIX_hydrolase-like_dom_sf"/>
</dbReference>
<name>A0A914CX31_9BILA</name>
<dbReference type="InterPro" id="IPR020084">
    <property type="entry name" value="NUDIX_hydrolase_CS"/>
</dbReference>
<proteinExistence type="predicted"/>
<dbReference type="GO" id="GO:0046872">
    <property type="term" value="F:metal ion binding"/>
    <property type="evidence" value="ECO:0007669"/>
    <property type="project" value="UniProtKB-KW"/>
</dbReference>
<dbReference type="PANTHER" id="PTHR12992">
    <property type="entry name" value="NUDIX HYDROLASE"/>
    <property type="match status" value="1"/>
</dbReference>
<keyword evidence="4" id="KW-0378">Hydrolase</keyword>
<feature type="domain" description="Nudix hydrolase" evidence="7">
    <location>
        <begin position="34"/>
        <end position="175"/>
    </location>
</feature>
<organism evidence="8 9">
    <name type="scientific">Acrobeloides nanus</name>
    <dbReference type="NCBI Taxonomy" id="290746"/>
    <lineage>
        <taxon>Eukaryota</taxon>
        <taxon>Metazoa</taxon>
        <taxon>Ecdysozoa</taxon>
        <taxon>Nematoda</taxon>
        <taxon>Chromadorea</taxon>
        <taxon>Rhabditida</taxon>
        <taxon>Tylenchina</taxon>
        <taxon>Cephalobomorpha</taxon>
        <taxon>Cephaloboidea</taxon>
        <taxon>Cephalobidae</taxon>
        <taxon>Acrobeloides</taxon>
    </lineage>
</organism>
<sequence length="227" mass="26136">MKVNASKQQPVSHPRLSKEILTTTTATVKNSLRKSGDSAVLIPLVEMEDRTPWIIMTHRSYTLRAHRGEICFPGGKVEEDESSEKAALREAHEEIGLDSSTVKVLTPIRHMLTRRLDSKVTPVVGIVRREQLPNLKPIIQEVQCIYIIPLNELYLSHHYTSFRYGKISYKLPVFFTKKYRILSKIQNAYVDPENCLRIWGLSAAILNQLLIHLLPEELYKRDSKMPY</sequence>
<evidence type="ECO:0000313" key="8">
    <source>
        <dbReference type="Proteomes" id="UP000887540"/>
    </source>
</evidence>
<protein>
    <submittedName>
        <fullName evidence="9">Nudix hydrolase domain-containing protein</fullName>
    </submittedName>
</protein>
<dbReference type="AlphaFoldDB" id="A0A914CX31"/>
<dbReference type="PANTHER" id="PTHR12992:SF11">
    <property type="entry name" value="MITOCHONDRIAL COENZYME A DIPHOSPHATASE NUDT8"/>
    <property type="match status" value="1"/>
</dbReference>
<dbReference type="CDD" id="cd03426">
    <property type="entry name" value="NUDIX_CoAse_Nudt7"/>
    <property type="match status" value="1"/>
</dbReference>
<dbReference type="InterPro" id="IPR000086">
    <property type="entry name" value="NUDIX_hydrolase_dom"/>
</dbReference>
<dbReference type="InterPro" id="IPR045121">
    <property type="entry name" value="CoAse"/>
</dbReference>
<accession>A0A914CX31</accession>
<dbReference type="PROSITE" id="PS51462">
    <property type="entry name" value="NUDIX"/>
    <property type="match status" value="1"/>
</dbReference>
<evidence type="ECO:0000259" key="7">
    <source>
        <dbReference type="PROSITE" id="PS51462"/>
    </source>
</evidence>
<evidence type="ECO:0000256" key="4">
    <source>
        <dbReference type="ARBA" id="ARBA00022801"/>
    </source>
</evidence>
<comment type="cofactor">
    <cofactor evidence="1">
        <name>Mn(2+)</name>
        <dbReference type="ChEBI" id="CHEBI:29035"/>
    </cofactor>
</comment>
<evidence type="ECO:0000256" key="5">
    <source>
        <dbReference type="ARBA" id="ARBA00022842"/>
    </source>
</evidence>
<evidence type="ECO:0000256" key="6">
    <source>
        <dbReference type="ARBA" id="ARBA00023211"/>
    </source>
</evidence>
<keyword evidence="3" id="KW-0479">Metal-binding</keyword>